<evidence type="ECO:0000256" key="6">
    <source>
        <dbReference type="ARBA" id="ARBA00022792"/>
    </source>
</evidence>
<sequence length="246" mass="28237">MGTFFNGLKYNLIRTAGANLTMFICYEKLKNLILSHLTSNFLIVPLISSIISQTIATTITFPLEYWKTIQQSHTGTSKLQGLNLGNKLYSAYWITVKKNASYHVIYWTLSENLRKYLGYYDKDAHYNTDHKSYFEIFTINAISGGIGSVAASVITAPHDLIKTRRQIAPEKYHNKNSWTIIKEIIQKEGFKNLYAGITPSIVSCLIYGISMLSIYEMTIKIQQNIGYKIKYQNNQINQNKIQDIYE</sequence>
<dbReference type="AlphaFoldDB" id="A0A0V0R6I8"/>
<dbReference type="PANTHER" id="PTHR45760">
    <property type="entry name" value="FI19922P1-RELATED"/>
    <property type="match status" value="1"/>
</dbReference>
<comment type="caution">
    <text evidence="13">The sequence shown here is derived from an EMBL/GenBank/DDBJ whole genome shotgun (WGS) entry which is preliminary data.</text>
</comment>
<comment type="subcellular location">
    <subcellularLocation>
        <location evidence="1">Mitochondrion inner membrane</location>
        <topology evidence="1">Multi-pass membrane protein</topology>
    </subcellularLocation>
</comment>
<dbReference type="EMBL" id="LDAU01000040">
    <property type="protein sequence ID" value="KRX10094.1"/>
    <property type="molecule type" value="Genomic_DNA"/>
</dbReference>
<gene>
    <name evidence="13" type="ORF">PPERSA_08497</name>
</gene>
<evidence type="ECO:0000256" key="3">
    <source>
        <dbReference type="ARBA" id="ARBA00022448"/>
    </source>
</evidence>
<name>A0A0V0R6I8_PSEPJ</name>
<dbReference type="InParanoid" id="A0A0V0R6I8"/>
<keyword evidence="4 10" id="KW-0812">Transmembrane</keyword>
<keyword evidence="14" id="KW-1185">Reference proteome</keyword>
<dbReference type="Pfam" id="PF00153">
    <property type="entry name" value="Mito_carr"/>
    <property type="match status" value="1"/>
</dbReference>
<dbReference type="SUPFAM" id="SSF103506">
    <property type="entry name" value="Mitochondrial carrier"/>
    <property type="match status" value="1"/>
</dbReference>
<keyword evidence="3 11" id="KW-0813">Transport</keyword>
<organism evidence="13 14">
    <name type="scientific">Pseudocohnilembus persalinus</name>
    <name type="common">Ciliate</name>
    <dbReference type="NCBI Taxonomy" id="266149"/>
    <lineage>
        <taxon>Eukaryota</taxon>
        <taxon>Sar</taxon>
        <taxon>Alveolata</taxon>
        <taxon>Ciliophora</taxon>
        <taxon>Intramacronucleata</taxon>
        <taxon>Oligohymenophorea</taxon>
        <taxon>Scuticociliatia</taxon>
        <taxon>Philasterida</taxon>
        <taxon>Pseudocohnilembidae</taxon>
        <taxon>Pseudocohnilembus</taxon>
    </lineage>
</organism>
<keyword evidence="6" id="KW-0999">Mitochondrion inner membrane</keyword>
<evidence type="ECO:0000256" key="5">
    <source>
        <dbReference type="ARBA" id="ARBA00022737"/>
    </source>
</evidence>
<evidence type="ECO:0000256" key="11">
    <source>
        <dbReference type="RuleBase" id="RU000488"/>
    </source>
</evidence>
<evidence type="ECO:0000256" key="4">
    <source>
        <dbReference type="ARBA" id="ARBA00022692"/>
    </source>
</evidence>
<keyword evidence="7 12" id="KW-1133">Transmembrane helix</keyword>
<proteinExistence type="inferred from homology"/>
<evidence type="ECO:0000256" key="8">
    <source>
        <dbReference type="ARBA" id="ARBA00023128"/>
    </source>
</evidence>
<evidence type="ECO:0000256" key="9">
    <source>
        <dbReference type="ARBA" id="ARBA00023136"/>
    </source>
</evidence>
<evidence type="ECO:0000256" key="10">
    <source>
        <dbReference type="PROSITE-ProRule" id="PRU00282"/>
    </source>
</evidence>
<accession>A0A0V0R6I8</accession>
<dbReference type="InterPro" id="IPR023395">
    <property type="entry name" value="MCP_dom_sf"/>
</dbReference>
<comment type="similarity">
    <text evidence="2 11">Belongs to the mitochondrial carrier (TC 2.A.29) family.</text>
</comment>
<reference evidence="13 14" key="1">
    <citation type="journal article" date="2015" name="Sci. Rep.">
        <title>Genome of the facultative scuticociliatosis pathogen Pseudocohnilembus persalinus provides insight into its virulence through horizontal gene transfer.</title>
        <authorList>
            <person name="Xiong J."/>
            <person name="Wang G."/>
            <person name="Cheng J."/>
            <person name="Tian M."/>
            <person name="Pan X."/>
            <person name="Warren A."/>
            <person name="Jiang C."/>
            <person name="Yuan D."/>
            <person name="Miao W."/>
        </authorList>
    </citation>
    <scope>NUCLEOTIDE SEQUENCE [LARGE SCALE GENOMIC DNA]</scope>
    <source>
        <strain evidence="13">36N120E</strain>
    </source>
</reference>
<feature type="transmembrane region" description="Helical" evidence="12">
    <location>
        <begin position="193"/>
        <end position="215"/>
    </location>
</feature>
<dbReference type="PROSITE" id="PS50920">
    <property type="entry name" value="SOLCAR"/>
    <property type="match status" value="1"/>
</dbReference>
<dbReference type="PANTHER" id="PTHR45760:SF2">
    <property type="entry name" value="FI19922P1-RELATED"/>
    <property type="match status" value="1"/>
</dbReference>
<keyword evidence="5" id="KW-0677">Repeat</keyword>
<protein>
    <submittedName>
        <fullName evidence="13">Mitochondrial carrier domain</fullName>
    </submittedName>
</protein>
<dbReference type="Proteomes" id="UP000054937">
    <property type="component" value="Unassembled WGS sequence"/>
</dbReference>
<evidence type="ECO:0000256" key="12">
    <source>
        <dbReference type="SAM" id="Phobius"/>
    </source>
</evidence>
<feature type="repeat" description="Solcar" evidence="10">
    <location>
        <begin position="135"/>
        <end position="221"/>
    </location>
</feature>
<dbReference type="Gene3D" id="1.50.40.10">
    <property type="entry name" value="Mitochondrial carrier domain"/>
    <property type="match status" value="2"/>
</dbReference>
<keyword evidence="9 10" id="KW-0472">Membrane</keyword>
<evidence type="ECO:0000313" key="14">
    <source>
        <dbReference type="Proteomes" id="UP000054937"/>
    </source>
</evidence>
<keyword evidence="8" id="KW-0496">Mitochondrion</keyword>
<evidence type="ECO:0000256" key="7">
    <source>
        <dbReference type="ARBA" id="ARBA00022989"/>
    </source>
</evidence>
<dbReference type="OrthoDB" id="285628at2759"/>
<dbReference type="InterPro" id="IPR018108">
    <property type="entry name" value="MCP_transmembrane"/>
</dbReference>
<dbReference type="GO" id="GO:1990542">
    <property type="term" value="P:mitochondrial transmembrane transport"/>
    <property type="evidence" value="ECO:0007669"/>
    <property type="project" value="InterPro"/>
</dbReference>
<dbReference type="GO" id="GO:0005743">
    <property type="term" value="C:mitochondrial inner membrane"/>
    <property type="evidence" value="ECO:0007669"/>
    <property type="project" value="UniProtKB-SubCell"/>
</dbReference>
<evidence type="ECO:0000256" key="2">
    <source>
        <dbReference type="ARBA" id="ARBA00006375"/>
    </source>
</evidence>
<evidence type="ECO:0000256" key="1">
    <source>
        <dbReference type="ARBA" id="ARBA00004448"/>
    </source>
</evidence>
<evidence type="ECO:0000313" key="13">
    <source>
        <dbReference type="EMBL" id="KRX10094.1"/>
    </source>
</evidence>
<dbReference type="InterPro" id="IPR045315">
    <property type="entry name" value="Mtm1-like"/>
</dbReference>